<accession>A0A8D9A6D4</accession>
<name>A0A8D9A6D4_9HEMI</name>
<protein>
    <submittedName>
        <fullName evidence="1">Uncharacterized protein</fullName>
    </submittedName>
</protein>
<proteinExistence type="predicted"/>
<dbReference type="AlphaFoldDB" id="A0A8D9A6D4"/>
<organism evidence="1">
    <name type="scientific">Cacopsylla melanoneura</name>
    <dbReference type="NCBI Taxonomy" id="428564"/>
    <lineage>
        <taxon>Eukaryota</taxon>
        <taxon>Metazoa</taxon>
        <taxon>Ecdysozoa</taxon>
        <taxon>Arthropoda</taxon>
        <taxon>Hexapoda</taxon>
        <taxon>Insecta</taxon>
        <taxon>Pterygota</taxon>
        <taxon>Neoptera</taxon>
        <taxon>Paraneoptera</taxon>
        <taxon>Hemiptera</taxon>
        <taxon>Sternorrhyncha</taxon>
        <taxon>Psylloidea</taxon>
        <taxon>Psyllidae</taxon>
        <taxon>Psyllinae</taxon>
        <taxon>Cacopsylla</taxon>
    </lineage>
</organism>
<reference evidence="1" key="1">
    <citation type="submission" date="2021-05" db="EMBL/GenBank/DDBJ databases">
        <authorList>
            <person name="Alioto T."/>
            <person name="Alioto T."/>
            <person name="Gomez Garrido J."/>
        </authorList>
    </citation>
    <scope>NUCLEOTIDE SEQUENCE</scope>
</reference>
<sequence>MTLMFLFHFFSKYYDQTIFFFSNNRYPVNLHPSHQLNFLLFARFSQSECFGLTNQLCQKFTVVSVVAKNTILDDIQFSSNEDPFSIRNQEIIFNLTIDRSNSCLLPTCSVFSIEGFFCFKLFGSWCKLDS</sequence>
<evidence type="ECO:0000313" key="1">
    <source>
        <dbReference type="EMBL" id="CAG6758361.1"/>
    </source>
</evidence>
<dbReference type="EMBL" id="HBUF01549437">
    <property type="protein sequence ID" value="CAG6758361.1"/>
    <property type="molecule type" value="Transcribed_RNA"/>
</dbReference>